<dbReference type="InterPro" id="IPR011990">
    <property type="entry name" value="TPR-like_helical_dom_sf"/>
</dbReference>
<dbReference type="Pfam" id="PF14322">
    <property type="entry name" value="SusD-like_3"/>
    <property type="match status" value="1"/>
</dbReference>
<dbReference type="Pfam" id="PF07980">
    <property type="entry name" value="SusD_RagB"/>
    <property type="match status" value="1"/>
</dbReference>
<accession>A0AAJ5WN73</accession>
<dbReference type="CDD" id="cd08977">
    <property type="entry name" value="SusD"/>
    <property type="match status" value="1"/>
</dbReference>
<feature type="domain" description="SusD-like N-terminal" evidence="7">
    <location>
        <begin position="91"/>
        <end position="227"/>
    </location>
</feature>
<evidence type="ECO:0000256" key="5">
    <source>
        <dbReference type="ARBA" id="ARBA00023237"/>
    </source>
</evidence>
<dbReference type="AlphaFoldDB" id="A0AAJ5WN73"/>
<keyword evidence="5" id="KW-0998">Cell outer membrane</keyword>
<dbReference type="Proteomes" id="UP001220610">
    <property type="component" value="Chromosome"/>
</dbReference>
<sequence>MKTTNIFLSTITAGSLLLGAGCSKFLEEDPKHLVAVTNYYQTEQDAISAVNSVYAYLNSTSTGSTAGVYHSSFWVAIGLASDELQNQQLASPALDQLATFTYSPQNSTLQEVWTMHYKTITLANIAIERIPLIDMTASLRSRLIGEASFLRGLMYFNMVRMFGKVPLVLKEKEPLTPEVATVEAIYQQIHADLAVAENALPPEYAAGSGRGRATSGAALALQAKVYLTEKNYPMAAEKAKAVIDSHEYELWQDFADVFKLSSRGGKEAVFSVGFGDAGGAIIFWEVGQFQVRLLPTLLSEEGVQNAQGWQVPTQQLYNQYDADDRRRSVTFITQVHKQDGSTETIRPYIQKYWDRVAEPTGNGSANDFPVIRYADVLLMYAEAENENNHPDEAHTAINEVRKRARYNGSTYGNTVPDYVNLSKESFRTAVLKERRLELVCEGHRWFDLVRTSTLETLVPQAKTGVTPAARNYLFPVPQYERDLNPNLTQNDY</sequence>
<keyword evidence="4" id="KW-0472">Membrane</keyword>
<organism evidence="8 9">
    <name type="scientific">Candidatus Pseudobacter hemicellulosilyticus</name>
    <dbReference type="NCBI Taxonomy" id="3121375"/>
    <lineage>
        <taxon>Bacteria</taxon>
        <taxon>Pseudomonadati</taxon>
        <taxon>Bacteroidota</taxon>
        <taxon>Chitinophagia</taxon>
        <taxon>Chitinophagales</taxon>
        <taxon>Chitinophagaceae</taxon>
        <taxon>Pseudobacter</taxon>
    </lineage>
</organism>
<evidence type="ECO:0000259" key="7">
    <source>
        <dbReference type="Pfam" id="PF14322"/>
    </source>
</evidence>
<dbReference type="GO" id="GO:0009279">
    <property type="term" value="C:cell outer membrane"/>
    <property type="evidence" value="ECO:0007669"/>
    <property type="project" value="UniProtKB-SubCell"/>
</dbReference>
<comment type="subcellular location">
    <subcellularLocation>
        <location evidence="1">Cell outer membrane</location>
    </subcellularLocation>
</comment>
<evidence type="ECO:0000256" key="2">
    <source>
        <dbReference type="ARBA" id="ARBA00006275"/>
    </source>
</evidence>
<dbReference type="InterPro" id="IPR033985">
    <property type="entry name" value="SusD-like_N"/>
</dbReference>
<keyword evidence="3" id="KW-0732">Signal</keyword>
<evidence type="ECO:0000256" key="3">
    <source>
        <dbReference type="ARBA" id="ARBA00022729"/>
    </source>
</evidence>
<evidence type="ECO:0000313" key="8">
    <source>
        <dbReference type="EMBL" id="WEK34224.1"/>
    </source>
</evidence>
<evidence type="ECO:0000256" key="4">
    <source>
        <dbReference type="ARBA" id="ARBA00023136"/>
    </source>
</evidence>
<evidence type="ECO:0000313" key="9">
    <source>
        <dbReference type="Proteomes" id="UP001220610"/>
    </source>
</evidence>
<name>A0AAJ5WN73_9BACT</name>
<dbReference type="EMBL" id="CP119311">
    <property type="protein sequence ID" value="WEK34224.1"/>
    <property type="molecule type" value="Genomic_DNA"/>
</dbReference>
<comment type="similarity">
    <text evidence="2">Belongs to the SusD family.</text>
</comment>
<reference evidence="8" key="1">
    <citation type="submission" date="2023-03" db="EMBL/GenBank/DDBJ databases">
        <title>Andean soil-derived lignocellulolytic bacterial consortium as a source of novel taxa and putative plastic-active enzymes.</title>
        <authorList>
            <person name="Diaz-Garcia L."/>
            <person name="Chuvochina M."/>
            <person name="Feuerriegel G."/>
            <person name="Bunk B."/>
            <person name="Sproer C."/>
            <person name="Streit W.R."/>
            <person name="Rodriguez L.M."/>
            <person name="Overmann J."/>
            <person name="Jimenez D.J."/>
        </authorList>
    </citation>
    <scope>NUCLEOTIDE SEQUENCE</scope>
    <source>
        <strain evidence="8">MAG 7</strain>
    </source>
</reference>
<dbReference type="InterPro" id="IPR012944">
    <property type="entry name" value="SusD_RagB_dom"/>
</dbReference>
<protein>
    <submittedName>
        <fullName evidence="8">RagB/SusD family nutrient uptake outer membrane protein</fullName>
    </submittedName>
</protein>
<gene>
    <name evidence="8" type="ORF">P0Y53_17185</name>
</gene>
<evidence type="ECO:0000256" key="1">
    <source>
        <dbReference type="ARBA" id="ARBA00004442"/>
    </source>
</evidence>
<dbReference type="Gene3D" id="1.25.40.390">
    <property type="match status" value="1"/>
</dbReference>
<feature type="domain" description="RagB/SusD" evidence="6">
    <location>
        <begin position="336"/>
        <end position="491"/>
    </location>
</feature>
<proteinExistence type="inferred from homology"/>
<evidence type="ECO:0000259" key="6">
    <source>
        <dbReference type="Pfam" id="PF07980"/>
    </source>
</evidence>
<dbReference type="PROSITE" id="PS51257">
    <property type="entry name" value="PROKAR_LIPOPROTEIN"/>
    <property type="match status" value="1"/>
</dbReference>
<dbReference type="SUPFAM" id="SSF48452">
    <property type="entry name" value="TPR-like"/>
    <property type="match status" value="1"/>
</dbReference>